<feature type="domain" description="NAD(P)-binding" evidence="1">
    <location>
        <begin position="6"/>
        <end position="130"/>
    </location>
</feature>
<dbReference type="InterPro" id="IPR016040">
    <property type="entry name" value="NAD(P)-bd_dom"/>
</dbReference>
<evidence type="ECO:0000313" key="3">
    <source>
        <dbReference type="Proteomes" id="UP000292003"/>
    </source>
</evidence>
<dbReference type="EMBL" id="SFCC01000020">
    <property type="protein sequence ID" value="RZQ59929.1"/>
    <property type="molecule type" value="Genomic_DNA"/>
</dbReference>
<comment type="caution">
    <text evidence="2">The sequence shown here is derived from an EMBL/GenBank/DDBJ whole genome shotgun (WGS) entry which is preliminary data.</text>
</comment>
<dbReference type="AlphaFoldDB" id="A0A4Q7IZK4"/>
<keyword evidence="3" id="KW-1185">Reference proteome</keyword>
<protein>
    <submittedName>
        <fullName evidence="2">SDR family oxidoreductase</fullName>
    </submittedName>
</protein>
<accession>A0A4Q7IZK4</accession>
<dbReference type="SUPFAM" id="SSF51735">
    <property type="entry name" value="NAD(P)-binding Rossmann-fold domains"/>
    <property type="match status" value="1"/>
</dbReference>
<evidence type="ECO:0000259" key="1">
    <source>
        <dbReference type="Pfam" id="PF13460"/>
    </source>
</evidence>
<dbReference type="PANTHER" id="PTHR12126:SF11">
    <property type="entry name" value="NADH DEHYDROGENASE [UBIQUINONE] 1 ALPHA SUBCOMPLEX SUBUNIT 9, MITOCHONDRIAL"/>
    <property type="match status" value="1"/>
</dbReference>
<dbReference type="Proteomes" id="UP000292003">
    <property type="component" value="Unassembled WGS sequence"/>
</dbReference>
<dbReference type="RefSeq" id="WP_130479192.1">
    <property type="nucleotide sequence ID" value="NZ_SFCC01000020.1"/>
</dbReference>
<name>A0A4Q7IZK4_9PSEU</name>
<evidence type="ECO:0000313" key="2">
    <source>
        <dbReference type="EMBL" id="RZQ59929.1"/>
    </source>
</evidence>
<dbReference type="Pfam" id="PF13460">
    <property type="entry name" value="NAD_binding_10"/>
    <property type="match status" value="1"/>
</dbReference>
<dbReference type="PANTHER" id="PTHR12126">
    <property type="entry name" value="NADH-UBIQUINONE OXIDOREDUCTASE 39 KDA SUBUNIT-RELATED"/>
    <property type="match status" value="1"/>
</dbReference>
<proteinExistence type="predicted"/>
<dbReference type="OrthoDB" id="9771302at2"/>
<dbReference type="InterPro" id="IPR036291">
    <property type="entry name" value="NAD(P)-bd_dom_sf"/>
</dbReference>
<sequence>MIVVTGGTGTLGRKVVGALLDRGERVRVLSRRGGAPPGATGIAADLREDSLGDALRGARAVVHCASTPTGGDRKAADNLLAAGAPHLVYVSIVGVDRIPLGYYRTKLAVERRLETAGVPYTILRATQFHDLVRGLTRGAARLPVVPAPSGIRVQPVDSGEVADRLAELALGDPAGRVPDLGGPEVHELADLMRACLRADGRRRPVWRIRLAGRIYRAYRAGYNLVPDGDRGAITFQEFLARS</sequence>
<gene>
    <name evidence="2" type="ORF">EWH70_31350</name>
</gene>
<organism evidence="2 3">
    <name type="scientific">Amycolatopsis suaedae</name>
    <dbReference type="NCBI Taxonomy" id="2510978"/>
    <lineage>
        <taxon>Bacteria</taxon>
        <taxon>Bacillati</taxon>
        <taxon>Actinomycetota</taxon>
        <taxon>Actinomycetes</taxon>
        <taxon>Pseudonocardiales</taxon>
        <taxon>Pseudonocardiaceae</taxon>
        <taxon>Amycolatopsis</taxon>
    </lineage>
</organism>
<dbReference type="GO" id="GO:0044877">
    <property type="term" value="F:protein-containing complex binding"/>
    <property type="evidence" value="ECO:0007669"/>
    <property type="project" value="TreeGrafter"/>
</dbReference>
<dbReference type="InterPro" id="IPR051207">
    <property type="entry name" value="ComplexI_NDUFA9_subunit"/>
</dbReference>
<reference evidence="2 3" key="1">
    <citation type="submission" date="2019-02" db="EMBL/GenBank/DDBJ databases">
        <title>Draft genome sequence of Amycolatopsis sp. 8-3EHSu isolated from roots of Suaeda maritima.</title>
        <authorList>
            <person name="Duangmal K."/>
            <person name="Chantavorakit T."/>
        </authorList>
    </citation>
    <scope>NUCLEOTIDE SEQUENCE [LARGE SCALE GENOMIC DNA]</scope>
    <source>
        <strain evidence="2 3">8-3EHSu</strain>
    </source>
</reference>
<dbReference type="Gene3D" id="3.40.50.720">
    <property type="entry name" value="NAD(P)-binding Rossmann-like Domain"/>
    <property type="match status" value="1"/>
</dbReference>